<dbReference type="Proteomes" id="UP000691718">
    <property type="component" value="Unassembled WGS sequence"/>
</dbReference>
<evidence type="ECO:0000313" key="1">
    <source>
        <dbReference type="EMBL" id="CAG4952729.1"/>
    </source>
</evidence>
<sequence length="298" mass="34840">MDFNRIVDKLESTDWSLIMNMEDANEAADNFNTILEMAINENTSYVVPKRSDRVIKPWITPGLMRCQKHRDNLHLEARRNPDNTFIQITYKRYRNFLYALQRKLKTEYENNQIQQNKDNPKKLWKTLKNICNLTRNTTEANELLSVDKDPDSSLNACNEYFTRVGRELADDTLRRLNTQEDLLAAEYKPRVLCKDSLFLQPTDPYEVGTLIDQLKNDTAPGIDSCTPRIVLEFHNVKRPVHQYKEEQLIQAMTTKNRKKNTCTINRIRCNNCEEELTSDTEINDLKILDVTIALHGII</sequence>
<gene>
    <name evidence="1" type="ORF">PAPOLLO_LOCUS4696</name>
</gene>
<reference evidence="1" key="1">
    <citation type="submission" date="2021-04" db="EMBL/GenBank/DDBJ databases">
        <authorList>
            <person name="Tunstrom K."/>
        </authorList>
    </citation>
    <scope>NUCLEOTIDE SEQUENCE</scope>
</reference>
<evidence type="ECO:0000313" key="2">
    <source>
        <dbReference type="Proteomes" id="UP000691718"/>
    </source>
</evidence>
<name>A0A8S3WCA6_PARAO</name>
<dbReference type="PANTHER" id="PTHR47510:SF3">
    <property type="entry name" value="ENDO_EXONUCLEASE_PHOSPHATASE DOMAIN-CONTAINING PROTEIN"/>
    <property type="match status" value="1"/>
</dbReference>
<dbReference type="EMBL" id="CAJQZP010000287">
    <property type="protein sequence ID" value="CAG4952729.1"/>
    <property type="molecule type" value="Genomic_DNA"/>
</dbReference>
<organism evidence="1 2">
    <name type="scientific">Parnassius apollo</name>
    <name type="common">Apollo butterfly</name>
    <name type="synonym">Papilio apollo</name>
    <dbReference type="NCBI Taxonomy" id="110799"/>
    <lineage>
        <taxon>Eukaryota</taxon>
        <taxon>Metazoa</taxon>
        <taxon>Ecdysozoa</taxon>
        <taxon>Arthropoda</taxon>
        <taxon>Hexapoda</taxon>
        <taxon>Insecta</taxon>
        <taxon>Pterygota</taxon>
        <taxon>Neoptera</taxon>
        <taxon>Endopterygota</taxon>
        <taxon>Lepidoptera</taxon>
        <taxon>Glossata</taxon>
        <taxon>Ditrysia</taxon>
        <taxon>Papilionoidea</taxon>
        <taxon>Papilionidae</taxon>
        <taxon>Parnassiinae</taxon>
        <taxon>Parnassini</taxon>
        <taxon>Parnassius</taxon>
        <taxon>Parnassius</taxon>
    </lineage>
</organism>
<keyword evidence="2" id="KW-1185">Reference proteome</keyword>
<comment type="caution">
    <text evidence="1">The sequence shown here is derived from an EMBL/GenBank/DDBJ whole genome shotgun (WGS) entry which is preliminary data.</text>
</comment>
<dbReference type="PANTHER" id="PTHR47510">
    <property type="entry name" value="REVERSE TRANSCRIPTASE DOMAIN-CONTAINING PROTEIN"/>
    <property type="match status" value="1"/>
</dbReference>
<protein>
    <submittedName>
        <fullName evidence="1">(apollo) hypothetical protein</fullName>
    </submittedName>
</protein>
<proteinExistence type="predicted"/>
<dbReference type="OrthoDB" id="445826at2759"/>
<dbReference type="AlphaFoldDB" id="A0A8S3WCA6"/>
<accession>A0A8S3WCA6</accession>